<evidence type="ECO:0000313" key="1">
    <source>
        <dbReference type="Ensembl" id="ENSSFAP00005037472.1"/>
    </source>
</evidence>
<name>A0A672I8I2_SALFA</name>
<dbReference type="InParanoid" id="A0A672I8I2"/>
<dbReference type="AlphaFoldDB" id="A0A672I8I2"/>
<organism evidence="1 2">
    <name type="scientific">Salarias fasciatus</name>
    <name type="common">Jewelled blenny</name>
    <name type="synonym">Blennius fasciatus</name>
    <dbReference type="NCBI Taxonomy" id="181472"/>
    <lineage>
        <taxon>Eukaryota</taxon>
        <taxon>Metazoa</taxon>
        <taxon>Chordata</taxon>
        <taxon>Craniata</taxon>
        <taxon>Vertebrata</taxon>
        <taxon>Euteleostomi</taxon>
        <taxon>Actinopterygii</taxon>
        <taxon>Neopterygii</taxon>
        <taxon>Teleostei</taxon>
        <taxon>Neoteleostei</taxon>
        <taxon>Acanthomorphata</taxon>
        <taxon>Ovalentaria</taxon>
        <taxon>Blenniimorphae</taxon>
        <taxon>Blenniiformes</taxon>
        <taxon>Blennioidei</taxon>
        <taxon>Blenniidae</taxon>
        <taxon>Salariinae</taxon>
        <taxon>Salarias</taxon>
    </lineage>
</organism>
<accession>A0A672I8I2</accession>
<dbReference type="Proteomes" id="UP000472267">
    <property type="component" value="Chromosome 15"/>
</dbReference>
<reference evidence="1" key="2">
    <citation type="submission" date="2025-08" db="UniProtKB">
        <authorList>
            <consortium name="Ensembl"/>
        </authorList>
    </citation>
    <scope>IDENTIFICATION</scope>
</reference>
<evidence type="ECO:0000313" key="2">
    <source>
        <dbReference type="Proteomes" id="UP000472267"/>
    </source>
</evidence>
<dbReference type="OMA" id="GQHTICY"/>
<sequence length="209" mass="23435">MTITDLTQDILSCGYTGHIRCEKKDEIIRAVVLHGNLRLPPMLLQIREGLSLCGLSDFMAKYPDVCKPLLVPGIEMKADADFILSICKADFSETGSNKRQVEQTIMNHLQDFLQELEQDAPPCVSIIVSTWVTGQGHVPVLQAEKRHFKVNIKFNHDCQQEHGAHSICYPLVAACTSTITLPVQHMAAYDNFKVVLLEAFLQGQEFLRV</sequence>
<evidence type="ECO:0008006" key="3">
    <source>
        <dbReference type="Google" id="ProtNLM"/>
    </source>
</evidence>
<proteinExistence type="predicted"/>
<reference evidence="1" key="1">
    <citation type="submission" date="2019-06" db="EMBL/GenBank/DDBJ databases">
        <authorList>
            <consortium name="Wellcome Sanger Institute Data Sharing"/>
        </authorList>
    </citation>
    <scope>NUCLEOTIDE SEQUENCE [LARGE SCALE GENOMIC DNA]</scope>
</reference>
<reference evidence="1" key="3">
    <citation type="submission" date="2025-09" db="UniProtKB">
        <authorList>
            <consortium name="Ensembl"/>
        </authorList>
    </citation>
    <scope>IDENTIFICATION</scope>
</reference>
<protein>
    <recommendedName>
        <fullName evidence="3">HECT domain-containing protein</fullName>
    </recommendedName>
</protein>
<dbReference type="Ensembl" id="ENSSFAT00005038868.1">
    <property type="protein sequence ID" value="ENSSFAP00005037472.1"/>
    <property type="gene ID" value="ENSSFAG00005018850.1"/>
</dbReference>
<keyword evidence="2" id="KW-1185">Reference proteome</keyword>